<dbReference type="Proteomes" id="UP000187013">
    <property type="component" value="Unassembled WGS sequence"/>
</dbReference>
<gene>
    <name evidence="2" type="ORF">ZYGR_0AL01150</name>
</gene>
<evidence type="ECO:0008006" key="4">
    <source>
        <dbReference type="Google" id="ProtNLM"/>
    </source>
</evidence>
<feature type="compositionally biased region" description="Acidic residues" evidence="1">
    <location>
        <begin position="246"/>
        <end position="258"/>
    </location>
</feature>
<dbReference type="OrthoDB" id="4036325at2759"/>
<sequence length="344" mass="39819">MEEAIEFINERLFTEEKPVLFTDLIHKFRIGPSKAKKTMYVYYESNKTLKYNCVIVCCYKDRIKIVHDVNHVDSQESLIDCFIYAFNPMEEFIPVNPVVDQREYLSIQNPYKLVVPELRSKTVEEEPTNKAVPKPSIRSKTVPQTTKDEKSKPVPPKKQQQQQPPAKSKDNMLKSTALLAKMRADRENKEAQRQKELAQRREREEQENKSKNDAQMKELNQMFVEDSDENDENQRQESDRPTSTVEPDELEEILDSTAEESLLKQSQSQEEPPKVKQEPQDASYVDEDGYIVTNRSANNSSTSTPAQSRKRPGSSTPTLHQQSKKPAQRKKTQGTLESFFKRSK</sequence>
<evidence type="ECO:0000313" key="3">
    <source>
        <dbReference type="Proteomes" id="UP000187013"/>
    </source>
</evidence>
<organism evidence="2 3">
    <name type="scientific">Zygosaccharomyces rouxii</name>
    <dbReference type="NCBI Taxonomy" id="4956"/>
    <lineage>
        <taxon>Eukaryota</taxon>
        <taxon>Fungi</taxon>
        <taxon>Dikarya</taxon>
        <taxon>Ascomycota</taxon>
        <taxon>Saccharomycotina</taxon>
        <taxon>Saccharomycetes</taxon>
        <taxon>Saccharomycetales</taxon>
        <taxon>Saccharomycetaceae</taxon>
        <taxon>Zygosaccharomyces</taxon>
    </lineage>
</organism>
<feature type="compositionally biased region" description="Basic and acidic residues" evidence="1">
    <location>
        <begin position="184"/>
        <end position="216"/>
    </location>
</feature>
<name>A0A1Q3AFY0_ZYGRO</name>
<evidence type="ECO:0000313" key="2">
    <source>
        <dbReference type="EMBL" id="GAV54383.1"/>
    </source>
</evidence>
<feature type="compositionally biased region" description="Low complexity" evidence="1">
    <location>
        <begin position="157"/>
        <end position="166"/>
    </location>
</feature>
<reference evidence="2 3" key="1">
    <citation type="submission" date="2016-08" db="EMBL/GenBank/DDBJ databases">
        <title>Draft genome sequence of allopolyploid Zygosaccharomyces rouxii.</title>
        <authorList>
            <person name="Watanabe J."/>
            <person name="Uehara K."/>
            <person name="Mogi Y."/>
            <person name="Tsukioka Y."/>
        </authorList>
    </citation>
    <scope>NUCLEOTIDE SEQUENCE [LARGE SCALE GENOMIC DNA]</scope>
    <source>
        <strain evidence="2 3">NBRC 110957</strain>
    </source>
</reference>
<dbReference type="AlphaFoldDB" id="A0A1Q3AFY0"/>
<evidence type="ECO:0000256" key="1">
    <source>
        <dbReference type="SAM" id="MobiDB-lite"/>
    </source>
</evidence>
<feature type="compositionally biased region" description="Basic residues" evidence="1">
    <location>
        <begin position="322"/>
        <end position="332"/>
    </location>
</feature>
<dbReference type="EMBL" id="BDGX01000038">
    <property type="protein sequence ID" value="GAV54383.1"/>
    <property type="molecule type" value="Genomic_DNA"/>
</dbReference>
<accession>A0A1Q3AFY0</accession>
<feature type="region of interest" description="Disordered" evidence="1">
    <location>
        <begin position="122"/>
        <end position="172"/>
    </location>
</feature>
<protein>
    <recommendedName>
        <fullName evidence="4">DNA polymerase delta subunit 3</fullName>
    </recommendedName>
</protein>
<proteinExistence type="predicted"/>
<feature type="region of interest" description="Disordered" evidence="1">
    <location>
        <begin position="184"/>
        <end position="344"/>
    </location>
</feature>
<feature type="compositionally biased region" description="Low complexity" evidence="1">
    <location>
        <begin position="293"/>
        <end position="304"/>
    </location>
</feature>
<comment type="caution">
    <text evidence="2">The sequence shown here is derived from an EMBL/GenBank/DDBJ whole genome shotgun (WGS) entry which is preliminary data.</text>
</comment>